<dbReference type="InterPro" id="IPR024078">
    <property type="entry name" value="LmbE-like_dom_sf"/>
</dbReference>
<dbReference type="InterPro" id="IPR003737">
    <property type="entry name" value="GlcNAc_PI_deacetylase-related"/>
</dbReference>
<reference evidence="2" key="1">
    <citation type="submission" date="2023-03" db="EMBL/GenBank/DDBJ databases">
        <title>Amycolatopsis taiwanensis NBRC 103393.</title>
        <authorList>
            <person name="Ichikawa N."/>
            <person name="Sato H."/>
            <person name="Tonouchi N."/>
        </authorList>
    </citation>
    <scope>NUCLEOTIDE SEQUENCE</scope>
    <source>
        <strain evidence="2">NBRC 103393</strain>
    </source>
</reference>
<organism evidence="2 3">
    <name type="scientific">Amycolatopsis taiwanensis</name>
    <dbReference type="NCBI Taxonomy" id="342230"/>
    <lineage>
        <taxon>Bacteria</taxon>
        <taxon>Bacillati</taxon>
        <taxon>Actinomycetota</taxon>
        <taxon>Actinomycetes</taxon>
        <taxon>Pseudonocardiales</taxon>
        <taxon>Pseudonocardiaceae</taxon>
        <taxon>Amycolatopsis</taxon>
    </lineage>
</organism>
<dbReference type="GO" id="GO:0016137">
    <property type="term" value="P:glycoside metabolic process"/>
    <property type="evidence" value="ECO:0007669"/>
    <property type="project" value="UniProtKB-ARBA"/>
</dbReference>
<dbReference type="PANTHER" id="PTHR12993">
    <property type="entry name" value="N-ACETYLGLUCOSAMINYL-PHOSPHATIDYLINOSITOL DE-N-ACETYLASE-RELATED"/>
    <property type="match status" value="1"/>
</dbReference>
<dbReference type="Pfam" id="PF02585">
    <property type="entry name" value="PIG-L"/>
    <property type="match status" value="1"/>
</dbReference>
<evidence type="ECO:0000313" key="2">
    <source>
        <dbReference type="EMBL" id="GLY68931.1"/>
    </source>
</evidence>
<comment type="caution">
    <text evidence="2">The sequence shown here is derived from an EMBL/GenBank/DDBJ whole genome shotgun (WGS) entry which is preliminary data.</text>
</comment>
<accession>A0A9W6VJW5</accession>
<dbReference type="AlphaFoldDB" id="A0A9W6VJW5"/>
<proteinExistence type="predicted"/>
<gene>
    <name evidence="2" type="ORF">Atai01_55500</name>
</gene>
<dbReference type="EMBL" id="BSTI01000013">
    <property type="protein sequence ID" value="GLY68931.1"/>
    <property type="molecule type" value="Genomic_DNA"/>
</dbReference>
<dbReference type="SUPFAM" id="SSF102588">
    <property type="entry name" value="LmbE-like"/>
    <property type="match status" value="1"/>
</dbReference>
<dbReference type="PANTHER" id="PTHR12993:SF30">
    <property type="entry name" value="N-ACETYL-ALPHA-D-GLUCOSAMINYL L-MALATE DEACETYLASE 1"/>
    <property type="match status" value="1"/>
</dbReference>
<name>A0A9W6VJW5_9PSEU</name>
<dbReference type="Proteomes" id="UP001165136">
    <property type="component" value="Unassembled WGS sequence"/>
</dbReference>
<dbReference type="RefSeq" id="WP_285488691.1">
    <property type="nucleotide sequence ID" value="NZ_BSTI01000013.1"/>
</dbReference>
<keyword evidence="1" id="KW-0862">Zinc</keyword>
<evidence type="ECO:0000313" key="3">
    <source>
        <dbReference type="Proteomes" id="UP001165136"/>
    </source>
</evidence>
<keyword evidence="3" id="KW-1185">Reference proteome</keyword>
<dbReference type="Gene3D" id="3.40.50.10320">
    <property type="entry name" value="LmbE-like"/>
    <property type="match status" value="1"/>
</dbReference>
<dbReference type="GO" id="GO:0016811">
    <property type="term" value="F:hydrolase activity, acting on carbon-nitrogen (but not peptide) bonds, in linear amides"/>
    <property type="evidence" value="ECO:0007669"/>
    <property type="project" value="TreeGrafter"/>
</dbReference>
<sequence>MISLRPPGIRRVAVLAAHCDDIAIGAGGTLLTLCTGRPELSVHALVLAGGRTAREAEERAALADFCAPARVEVTVLDLPDGRMPAHWSAAKDAIAALRARVDPDLVFAPHRRDHHQDHRLVGEIVPQVFRDHLVLGYEIAKWDGDLTQPSVYQPLTGPVARRKAELLGKHYPSQHGKDWYTEDAFLGLARLRGIQQHAGYAEAFHVEKLALTLEAPATAEPPHPAR</sequence>
<protein>
    <submittedName>
        <fullName evidence="2">GlcNAc-PI de-N-acetylase</fullName>
    </submittedName>
</protein>
<evidence type="ECO:0000256" key="1">
    <source>
        <dbReference type="ARBA" id="ARBA00022833"/>
    </source>
</evidence>